<comment type="caution">
    <text evidence="3">The sequence shown here is derived from an EMBL/GenBank/DDBJ whole genome shotgun (WGS) entry which is preliminary data.</text>
</comment>
<keyword evidence="2" id="KW-0472">Membrane</keyword>
<reference evidence="3" key="1">
    <citation type="submission" date="2020-07" db="EMBL/GenBank/DDBJ databases">
        <title>Multicomponent nature underlies the extraordinary mechanical properties of spider dragline silk.</title>
        <authorList>
            <person name="Kono N."/>
            <person name="Nakamura H."/>
            <person name="Mori M."/>
            <person name="Yoshida Y."/>
            <person name="Ohtoshi R."/>
            <person name="Malay A.D."/>
            <person name="Moran D.A.P."/>
            <person name="Tomita M."/>
            <person name="Numata K."/>
            <person name="Arakawa K."/>
        </authorList>
    </citation>
    <scope>NUCLEOTIDE SEQUENCE</scope>
</reference>
<keyword evidence="2" id="KW-0812">Transmembrane</keyword>
<keyword evidence="2" id="KW-1133">Transmembrane helix</keyword>
<gene>
    <name evidence="3" type="primary">NCL1_42269</name>
    <name evidence="3" type="ORF">TNCT_554781</name>
</gene>
<feature type="compositionally biased region" description="Low complexity" evidence="1">
    <location>
        <begin position="36"/>
        <end position="49"/>
    </location>
</feature>
<feature type="region of interest" description="Disordered" evidence="1">
    <location>
        <begin position="1"/>
        <end position="50"/>
    </location>
</feature>
<evidence type="ECO:0000313" key="3">
    <source>
        <dbReference type="EMBL" id="GFR00438.1"/>
    </source>
</evidence>
<protein>
    <submittedName>
        <fullName evidence="3">Uncharacterized protein</fullName>
    </submittedName>
</protein>
<feature type="transmembrane region" description="Helical" evidence="2">
    <location>
        <begin position="119"/>
        <end position="140"/>
    </location>
</feature>
<evidence type="ECO:0000256" key="1">
    <source>
        <dbReference type="SAM" id="MobiDB-lite"/>
    </source>
</evidence>
<evidence type="ECO:0000256" key="2">
    <source>
        <dbReference type="SAM" id="Phobius"/>
    </source>
</evidence>
<organism evidence="3 4">
    <name type="scientific">Trichonephila clavata</name>
    <name type="common">Joro spider</name>
    <name type="synonym">Nephila clavata</name>
    <dbReference type="NCBI Taxonomy" id="2740835"/>
    <lineage>
        <taxon>Eukaryota</taxon>
        <taxon>Metazoa</taxon>
        <taxon>Ecdysozoa</taxon>
        <taxon>Arthropoda</taxon>
        <taxon>Chelicerata</taxon>
        <taxon>Arachnida</taxon>
        <taxon>Araneae</taxon>
        <taxon>Araneomorphae</taxon>
        <taxon>Entelegynae</taxon>
        <taxon>Araneoidea</taxon>
        <taxon>Nephilidae</taxon>
        <taxon>Trichonephila</taxon>
    </lineage>
</organism>
<name>A0A8X6GBM1_TRICU</name>
<dbReference type="Proteomes" id="UP000887116">
    <property type="component" value="Unassembled WGS sequence"/>
</dbReference>
<dbReference type="AlphaFoldDB" id="A0A8X6GBM1"/>
<sequence length="149" mass="16438">MRCSRGHCPGSHQELPLPGERQQRGPTSYPPEPRGRSSSGSSLPPSVVYRGGSAQLRPGRYFALHVVTAHSAGTMPRRNPSDPSPAWPLHPSRRPNACVPEQRLCVPQLQGVQLVTHTIYGNGTPALVLSTWAFLLIHLFPHHQRHRTL</sequence>
<dbReference type="EMBL" id="BMAO01015247">
    <property type="protein sequence ID" value="GFR00438.1"/>
    <property type="molecule type" value="Genomic_DNA"/>
</dbReference>
<proteinExistence type="predicted"/>
<accession>A0A8X6GBM1</accession>
<dbReference type="OrthoDB" id="10498096at2759"/>
<evidence type="ECO:0000313" key="4">
    <source>
        <dbReference type="Proteomes" id="UP000887116"/>
    </source>
</evidence>
<keyword evidence="4" id="KW-1185">Reference proteome</keyword>